<dbReference type="Proteomes" id="UP001307849">
    <property type="component" value="Unassembled WGS sequence"/>
</dbReference>
<dbReference type="AlphaFoldDB" id="A0AAN8NH16"/>
<evidence type="ECO:0000256" key="1">
    <source>
        <dbReference type="SAM" id="MobiDB-lite"/>
    </source>
</evidence>
<protein>
    <submittedName>
        <fullName evidence="2">Uncharacterized protein</fullName>
    </submittedName>
</protein>
<dbReference type="EMBL" id="JAVHJM010000003">
    <property type="protein sequence ID" value="KAK6516671.1"/>
    <property type="molecule type" value="Genomic_DNA"/>
</dbReference>
<name>A0AAN8NH16_9PEZI</name>
<accession>A0AAN8NH16</accession>
<reference evidence="2 3" key="1">
    <citation type="submission" date="2019-10" db="EMBL/GenBank/DDBJ databases">
        <authorList>
            <person name="Palmer J.M."/>
        </authorList>
    </citation>
    <scope>NUCLEOTIDE SEQUENCE [LARGE SCALE GENOMIC DNA]</scope>
    <source>
        <strain evidence="2 3">TWF506</strain>
    </source>
</reference>
<comment type="caution">
    <text evidence="2">The sequence shown here is derived from an EMBL/GenBank/DDBJ whole genome shotgun (WGS) entry which is preliminary data.</text>
</comment>
<evidence type="ECO:0000313" key="2">
    <source>
        <dbReference type="EMBL" id="KAK6516671.1"/>
    </source>
</evidence>
<proteinExistence type="predicted"/>
<feature type="region of interest" description="Disordered" evidence="1">
    <location>
        <begin position="1"/>
        <end position="24"/>
    </location>
</feature>
<keyword evidence="3" id="KW-1185">Reference proteome</keyword>
<sequence>MDSRSVADPTAPGGSEDGSNLHSGAEANENLENYADLYEYYSQFDGEHWDRCYKCKLHFSSVEEASAHFKAVCPDLWCSRCEATFKTPEDRQIHLQQGLSHWPCGTGACLFNAPQAKLQEAHWKQTKHRYECRGCNCWYEKRYWDKHLVTYHACSRCHQHQKSEEERKKHESDHIKTAGVIQCIGRCHLEFHNVGDMYSHLESGVCGSSIDQSDVIRCFAVHQGAEYLLFKDRKGILKRIFEGKNIETNPFKCPGDGCQENFGYFSSFLKHTTGKKCKFEFKESGSESSMLTHMEKNLFVDVAISRIKTMAENTNSGIQVHALYPDVPKERSQHLFIPDAEALRPLFVGIVRSYHLLLKEMIFQESDNIKKPGFLKIRIPKSFNRQLGFLEKSFNKANQAYVKQVSSKRKPHGDIFVYFQSAKMGQPGWKFLQDVDKVRKLLRVMIEHEMPRYEQHYQKLL</sequence>
<organism evidence="2 3">
    <name type="scientific">Arthrobotrys conoides</name>
    <dbReference type="NCBI Taxonomy" id="74498"/>
    <lineage>
        <taxon>Eukaryota</taxon>
        <taxon>Fungi</taxon>
        <taxon>Dikarya</taxon>
        <taxon>Ascomycota</taxon>
        <taxon>Pezizomycotina</taxon>
        <taxon>Orbiliomycetes</taxon>
        <taxon>Orbiliales</taxon>
        <taxon>Orbiliaceae</taxon>
        <taxon>Arthrobotrys</taxon>
    </lineage>
</organism>
<evidence type="ECO:0000313" key="3">
    <source>
        <dbReference type="Proteomes" id="UP001307849"/>
    </source>
</evidence>
<gene>
    <name evidence="2" type="ORF">TWF506_006566</name>
</gene>